<reference evidence="1 2" key="1">
    <citation type="submission" date="2020-09" db="EMBL/GenBank/DDBJ databases">
        <title>Novel species of Mucilaginibacter isolated from a glacier on the Tibetan Plateau.</title>
        <authorList>
            <person name="Liu Q."/>
            <person name="Xin Y.-H."/>
        </authorList>
    </citation>
    <scope>NUCLEOTIDE SEQUENCE [LARGE SCALE GENOMIC DNA]</scope>
    <source>
        <strain evidence="1 2">CGMCC 1.13878</strain>
    </source>
</reference>
<protein>
    <recommendedName>
        <fullName evidence="3">Lipoprotein</fullName>
    </recommendedName>
</protein>
<evidence type="ECO:0000313" key="1">
    <source>
        <dbReference type="EMBL" id="MBD1384100.1"/>
    </source>
</evidence>
<dbReference type="EMBL" id="JACWMW010000001">
    <property type="protein sequence ID" value="MBD1384100.1"/>
    <property type="molecule type" value="Genomic_DNA"/>
</dbReference>
<comment type="caution">
    <text evidence="1">The sequence shown here is derived from an EMBL/GenBank/DDBJ whole genome shotgun (WGS) entry which is preliminary data.</text>
</comment>
<organism evidence="1 2">
    <name type="scientific">Mucilaginibacter rigui</name>
    <dbReference type="NCBI Taxonomy" id="534635"/>
    <lineage>
        <taxon>Bacteria</taxon>
        <taxon>Pseudomonadati</taxon>
        <taxon>Bacteroidota</taxon>
        <taxon>Sphingobacteriia</taxon>
        <taxon>Sphingobacteriales</taxon>
        <taxon>Sphingobacteriaceae</taxon>
        <taxon>Mucilaginibacter</taxon>
    </lineage>
</organism>
<dbReference type="RefSeq" id="WP_191174001.1">
    <property type="nucleotide sequence ID" value="NZ_JACWMW010000001.1"/>
</dbReference>
<sequence length="57" mass="6711">MKKEIVRLLALLVFGAAVLTGCSIENRGHRGGRYNHDRYHYDRHADRGHDSHYYNNR</sequence>
<accession>A0ABR7X0J0</accession>
<proteinExistence type="predicted"/>
<evidence type="ECO:0000313" key="2">
    <source>
        <dbReference type="Proteomes" id="UP000618754"/>
    </source>
</evidence>
<gene>
    <name evidence="1" type="ORF">IDJ75_02330</name>
</gene>
<evidence type="ECO:0008006" key="3">
    <source>
        <dbReference type="Google" id="ProtNLM"/>
    </source>
</evidence>
<dbReference type="PROSITE" id="PS51257">
    <property type="entry name" value="PROKAR_LIPOPROTEIN"/>
    <property type="match status" value="1"/>
</dbReference>
<dbReference type="Proteomes" id="UP000618754">
    <property type="component" value="Unassembled WGS sequence"/>
</dbReference>
<keyword evidence="2" id="KW-1185">Reference proteome</keyword>
<name>A0ABR7X0J0_9SPHI</name>